<reference evidence="3 4" key="1">
    <citation type="submission" date="2020-02" db="EMBL/GenBank/DDBJ databases">
        <title>Out from the shadows clarifying the taxonomy of the family Cryomorphaceae and related taxa by utilizing the GTDB taxonomic framework.</title>
        <authorList>
            <person name="Bowman J.P."/>
        </authorList>
    </citation>
    <scope>NUCLEOTIDE SEQUENCE [LARGE SCALE GENOMIC DNA]</scope>
    <source>
        <strain evidence="3 4">QSSC 1-22</strain>
    </source>
</reference>
<dbReference type="InterPro" id="IPR026444">
    <property type="entry name" value="Secre_tail"/>
</dbReference>
<dbReference type="AlphaFoldDB" id="A0A7K3WVW8"/>
<protein>
    <submittedName>
        <fullName evidence="3">T9SS type A sorting domain-containing protein</fullName>
    </submittedName>
</protein>
<sequence>MELANEWYQTNAPYSMNSYLNAFNWYPPGNTQYVINLNEGWEHNLVTSTYLPMNNPFVQSGDYTFIHAQSAITNNRDFHWEDGWELLWMNLGKYPDGISAYGLTAGSVFGDNNILHNPNPTNIPYFVLYNRYRGVLRLFANVWKDNLQPNYQEVLIRLQFDQASVDNGISGILRSILNYDTPLDQETSGTVHWSPRLQSTSSPNWLVADFQMAFDPCICLRETNSVAENGNNTTTPGKLQFVFSTIQTLNIDLQSRGISVDQPITSASLTEDFFNMSDVNTGNYEPGQRVYTKMSDMFEEYRRQLIKYQSDLEEYNSSTSNGIIQALFSKVGKPLVDQGVNFTEFDFVVDSVKVDTAVSGLTVEEIQQKIEEVEQKFKLKNTFAEVGEDALNGLIKGLVGVGFDYLNMELFPKKSAPVKPTTPIATFSETVYKGVINDTLRQNGPQLNQPGGVTFTEKAELPSDNQFGWGYNMTDLSLYSLPAYNKVLGQVALLKTPHPLIHAELDKSPLETQFHEVLGCWGYYETNFSNTLDLQIRLDEALEIALNRTLDFNYDKTETYVGIEIEVFTPNSPMPRGTENLESEITNTNQNIYLVSDYNDNGTRKQIYNSSWVPLSDVNQHVYSIHTVESYRDRMSVGEGPLPPGCSIYEGSQYSNYDFNSEIKSIKLKFIHDMYFEQIGYLGRPINTTQVATYILYERDSLINNFNSSFESWDDTPASGQFDLYTPGIVSLGNQYTTENIDINHDMVTQVIGTTIFINAEEIAINGHITVEAGYNLVLNAVSNIHTTPESRIGQRITLKIKKDFYNTPIFNYAADSAVYNFCNEVNSYQAHISSSRVKARRELGSQGISKPVLKNNVSIVNVVSIHPNPANSQIWITSSSTPISEVQIMDISGRVLIHEKSVNSDVNRISLNISSLQSGIYLVNTKSGNESSTQKLVVEK</sequence>
<evidence type="ECO:0000259" key="2">
    <source>
        <dbReference type="Pfam" id="PF18962"/>
    </source>
</evidence>
<gene>
    <name evidence="3" type="ORF">G3O08_19350</name>
</gene>
<dbReference type="Pfam" id="PF18962">
    <property type="entry name" value="Por_Secre_tail"/>
    <property type="match status" value="1"/>
</dbReference>
<name>A0A7K3WVW8_9FLAO</name>
<evidence type="ECO:0000256" key="1">
    <source>
        <dbReference type="ARBA" id="ARBA00022729"/>
    </source>
</evidence>
<accession>A0A7K3WVW8</accession>
<dbReference type="NCBIfam" id="TIGR04183">
    <property type="entry name" value="Por_Secre_tail"/>
    <property type="match status" value="1"/>
</dbReference>
<keyword evidence="1" id="KW-0732">Signal</keyword>
<keyword evidence="4" id="KW-1185">Reference proteome</keyword>
<feature type="domain" description="Secretion system C-terminal sorting" evidence="2">
    <location>
        <begin position="866"/>
        <end position="939"/>
    </location>
</feature>
<dbReference type="EMBL" id="JAAGVY010000066">
    <property type="protein sequence ID" value="NEN25654.1"/>
    <property type="molecule type" value="Genomic_DNA"/>
</dbReference>
<evidence type="ECO:0000313" key="3">
    <source>
        <dbReference type="EMBL" id="NEN25654.1"/>
    </source>
</evidence>
<comment type="caution">
    <text evidence="3">The sequence shown here is derived from an EMBL/GenBank/DDBJ whole genome shotgun (WGS) entry which is preliminary data.</text>
</comment>
<dbReference type="Proteomes" id="UP000486602">
    <property type="component" value="Unassembled WGS sequence"/>
</dbReference>
<proteinExistence type="predicted"/>
<evidence type="ECO:0000313" key="4">
    <source>
        <dbReference type="Proteomes" id="UP000486602"/>
    </source>
</evidence>
<dbReference type="RefSeq" id="WP_163287104.1">
    <property type="nucleotide sequence ID" value="NZ_JAAGVY010000066.1"/>
</dbReference>
<organism evidence="3 4">
    <name type="scientific">Cryomorpha ignava</name>
    <dbReference type="NCBI Taxonomy" id="101383"/>
    <lineage>
        <taxon>Bacteria</taxon>
        <taxon>Pseudomonadati</taxon>
        <taxon>Bacteroidota</taxon>
        <taxon>Flavobacteriia</taxon>
        <taxon>Flavobacteriales</taxon>
        <taxon>Cryomorphaceae</taxon>
        <taxon>Cryomorpha</taxon>
    </lineage>
</organism>